<evidence type="ECO:0000313" key="10">
    <source>
        <dbReference type="Proteomes" id="UP001479436"/>
    </source>
</evidence>
<dbReference type="SUPFAM" id="SSF103506">
    <property type="entry name" value="Mitochondrial carrier"/>
    <property type="match status" value="1"/>
</dbReference>
<organism evidence="9 10">
    <name type="scientific">Basidiobolus ranarum</name>
    <dbReference type="NCBI Taxonomy" id="34480"/>
    <lineage>
        <taxon>Eukaryota</taxon>
        <taxon>Fungi</taxon>
        <taxon>Fungi incertae sedis</taxon>
        <taxon>Zoopagomycota</taxon>
        <taxon>Entomophthoromycotina</taxon>
        <taxon>Basidiobolomycetes</taxon>
        <taxon>Basidiobolales</taxon>
        <taxon>Basidiobolaceae</taxon>
        <taxon>Basidiobolus</taxon>
    </lineage>
</organism>
<name>A0ABR2WN06_9FUNG</name>
<keyword evidence="10" id="KW-1185">Reference proteome</keyword>
<evidence type="ECO:0000256" key="2">
    <source>
        <dbReference type="ARBA" id="ARBA00022692"/>
    </source>
</evidence>
<protein>
    <recommendedName>
        <fullName evidence="11">Mitochondrial carrier</fullName>
    </recommendedName>
</protein>
<evidence type="ECO:0000256" key="1">
    <source>
        <dbReference type="ARBA" id="ARBA00004141"/>
    </source>
</evidence>
<keyword evidence="4" id="KW-1133">Transmembrane helix</keyword>
<keyword evidence="2 6" id="KW-0812">Transmembrane</keyword>
<evidence type="ECO:0000256" key="8">
    <source>
        <dbReference type="SAM" id="MobiDB-lite"/>
    </source>
</evidence>
<keyword evidence="7" id="KW-0813">Transport</keyword>
<reference evidence="9 10" key="1">
    <citation type="submission" date="2023-04" db="EMBL/GenBank/DDBJ databases">
        <title>Genome of Basidiobolus ranarum AG-B5.</title>
        <authorList>
            <person name="Stajich J.E."/>
            <person name="Carter-House D."/>
            <person name="Gryganskyi A."/>
        </authorList>
    </citation>
    <scope>NUCLEOTIDE SEQUENCE [LARGE SCALE GENOMIC DNA]</scope>
    <source>
        <strain evidence="9 10">AG-B5</strain>
    </source>
</reference>
<dbReference type="PROSITE" id="PS50920">
    <property type="entry name" value="SOLCAR"/>
    <property type="match status" value="1"/>
</dbReference>
<dbReference type="InterPro" id="IPR023395">
    <property type="entry name" value="MCP_dom_sf"/>
</dbReference>
<dbReference type="PANTHER" id="PTHR24089">
    <property type="entry name" value="SOLUTE CARRIER FAMILY 25"/>
    <property type="match status" value="1"/>
</dbReference>
<feature type="repeat" description="Solcar" evidence="6">
    <location>
        <begin position="216"/>
        <end position="307"/>
    </location>
</feature>
<dbReference type="Gene3D" id="1.50.40.10">
    <property type="entry name" value="Mitochondrial carrier domain"/>
    <property type="match status" value="1"/>
</dbReference>
<comment type="similarity">
    <text evidence="7">Belongs to the mitochondrial carrier (TC 2.A.29) family.</text>
</comment>
<dbReference type="Pfam" id="PF00153">
    <property type="entry name" value="Mito_carr"/>
    <property type="match status" value="1"/>
</dbReference>
<evidence type="ECO:0000256" key="3">
    <source>
        <dbReference type="ARBA" id="ARBA00022737"/>
    </source>
</evidence>
<proteinExistence type="inferred from homology"/>
<feature type="region of interest" description="Disordered" evidence="8">
    <location>
        <begin position="388"/>
        <end position="411"/>
    </location>
</feature>
<comment type="subcellular location">
    <subcellularLocation>
        <location evidence="1">Membrane</location>
        <topology evidence="1">Multi-pass membrane protein</topology>
    </subcellularLocation>
</comment>
<evidence type="ECO:0008006" key="11">
    <source>
        <dbReference type="Google" id="ProtNLM"/>
    </source>
</evidence>
<evidence type="ECO:0000256" key="4">
    <source>
        <dbReference type="ARBA" id="ARBA00022989"/>
    </source>
</evidence>
<evidence type="ECO:0000256" key="6">
    <source>
        <dbReference type="PROSITE-ProRule" id="PRU00282"/>
    </source>
</evidence>
<keyword evidence="3" id="KW-0677">Repeat</keyword>
<dbReference type="InterPro" id="IPR018108">
    <property type="entry name" value="MCP_transmembrane"/>
</dbReference>
<accession>A0ABR2WN06</accession>
<dbReference type="EMBL" id="JASJQH010000803">
    <property type="protein sequence ID" value="KAK9762867.1"/>
    <property type="molecule type" value="Genomic_DNA"/>
</dbReference>
<keyword evidence="5 6" id="KW-0472">Membrane</keyword>
<evidence type="ECO:0000256" key="7">
    <source>
        <dbReference type="RuleBase" id="RU000488"/>
    </source>
</evidence>
<gene>
    <name evidence="9" type="ORF">K7432_010972</name>
</gene>
<evidence type="ECO:0000256" key="5">
    <source>
        <dbReference type="ARBA" id="ARBA00023136"/>
    </source>
</evidence>
<sequence length="454" mass="51748">MSSQFSNFSPYHSYMPSSENKYRPYAHRHPLDSPNETFNSAQVNKTYLGNLTDLKTLDLDDKLTTKELATYAGIRYLTTGLVFPFIVSETLLQVQYLPNDGHIIDTTVEDGKRHETDDSDEPEFYNVSLGHNAQAKHNSEGNLRPAHMLPPLDYGVWNTIQTLSGHPMEGWQSLWKGQFTNWLHDLGEVLLQPSIETVFNDSFDLYDDTIPLVHLEKALPNVMTMVGSHVVTGIILSPLEIIRTRLIVQSSSPHYKKYRGFFHALKTIIQEEGLVAFYWSYNLFPTILYHALNPLIGNTIPLVIDRFLNLSPSDSPFSYSLAELGLRTLQLIVTMPVDTIRKRLQCQIQNPSASRLETVVETRSVPYYGAVDCAYRIIAEEGGVRNRRSRKVKTERSQRRKKSPDHLASDQSNKSWWQSWGVGGLYRGFGMRFSSYLVVFASNMIGGTKDEDEW</sequence>
<dbReference type="Proteomes" id="UP001479436">
    <property type="component" value="Unassembled WGS sequence"/>
</dbReference>
<evidence type="ECO:0000313" key="9">
    <source>
        <dbReference type="EMBL" id="KAK9762867.1"/>
    </source>
</evidence>
<comment type="caution">
    <text evidence="9">The sequence shown here is derived from an EMBL/GenBank/DDBJ whole genome shotgun (WGS) entry which is preliminary data.</text>
</comment>